<gene>
    <name evidence="1" type="ORF">BN1356_01492</name>
</gene>
<dbReference type="STRING" id="1608583.BN1356_01492"/>
<name>A0A0E4H4C2_9STRE</name>
<keyword evidence="2" id="KW-1185">Reference proteome</keyword>
<protein>
    <submittedName>
        <fullName evidence="1">Uncharacterized protein</fullName>
    </submittedName>
</protein>
<proteinExistence type="predicted"/>
<dbReference type="AlphaFoldDB" id="A0A0E4H4C2"/>
<organism evidence="1 2">
    <name type="scientific">Streptococcus varani</name>
    <dbReference type="NCBI Taxonomy" id="1608583"/>
    <lineage>
        <taxon>Bacteria</taxon>
        <taxon>Bacillati</taxon>
        <taxon>Bacillota</taxon>
        <taxon>Bacilli</taxon>
        <taxon>Lactobacillales</taxon>
        <taxon>Streptococcaceae</taxon>
        <taxon>Streptococcus</taxon>
    </lineage>
</organism>
<evidence type="ECO:0000313" key="2">
    <source>
        <dbReference type="Proteomes" id="UP000198604"/>
    </source>
</evidence>
<dbReference type="RefSeq" id="WP_093650727.1">
    <property type="nucleotide sequence ID" value="NZ_CTEN01000003.1"/>
</dbReference>
<evidence type="ECO:0000313" key="1">
    <source>
        <dbReference type="EMBL" id="CQR25149.1"/>
    </source>
</evidence>
<dbReference type="EMBL" id="CTEN01000003">
    <property type="protein sequence ID" value="CQR25149.1"/>
    <property type="molecule type" value="Genomic_DNA"/>
</dbReference>
<dbReference type="OrthoDB" id="2227349at2"/>
<accession>A0A0E4H4C2</accession>
<reference evidence="2" key="1">
    <citation type="submission" date="2015-03" db="EMBL/GenBank/DDBJ databases">
        <authorList>
            <person name="Urmite Genomes"/>
        </authorList>
    </citation>
    <scope>NUCLEOTIDE SEQUENCE [LARGE SCALE GENOMIC DNA]</scope>
    <source>
        <strain evidence="2">FF10</strain>
    </source>
</reference>
<sequence length="85" mass="9846">MLHFPGVSEEKFDFEACWLVKAMDDSQKNILFAGQGKNGDLELELSYQDNPEQFENLSVGELVQLPKEMFRISETTPYQSNYECF</sequence>
<dbReference type="Proteomes" id="UP000198604">
    <property type="component" value="Unassembled WGS sequence"/>
</dbReference>